<reference evidence="6" key="1">
    <citation type="submission" date="2021-01" db="EMBL/GenBank/DDBJ databases">
        <authorList>
            <person name="Corre E."/>
            <person name="Pelletier E."/>
            <person name="Niang G."/>
            <person name="Scheremetjew M."/>
            <person name="Finn R."/>
            <person name="Kale V."/>
            <person name="Holt S."/>
            <person name="Cochrane G."/>
            <person name="Meng A."/>
            <person name="Brown T."/>
            <person name="Cohen L."/>
        </authorList>
    </citation>
    <scope>NUCLEOTIDE SEQUENCE</scope>
    <source>
        <strain evidence="6">CCMP 769</strain>
    </source>
</reference>
<dbReference type="Gene3D" id="3.30.260.10">
    <property type="entry name" value="TCP-1-like chaperonin intermediate domain"/>
    <property type="match status" value="1"/>
</dbReference>
<dbReference type="CDD" id="cd03344">
    <property type="entry name" value="GroEL"/>
    <property type="match status" value="1"/>
</dbReference>
<dbReference type="InterPro" id="IPR027410">
    <property type="entry name" value="TCP-1-like_intermed_sf"/>
</dbReference>
<dbReference type="FunFam" id="3.50.7.10:FF:000001">
    <property type="entry name" value="60 kDa chaperonin"/>
    <property type="match status" value="1"/>
</dbReference>
<keyword evidence="4" id="KW-0143">Chaperone</keyword>
<dbReference type="PANTHER" id="PTHR45633">
    <property type="entry name" value="60 KDA HEAT SHOCK PROTEIN, MITOCHONDRIAL"/>
    <property type="match status" value="1"/>
</dbReference>
<evidence type="ECO:0000256" key="2">
    <source>
        <dbReference type="ARBA" id="ARBA00022741"/>
    </source>
</evidence>
<dbReference type="AlphaFoldDB" id="A0A7S2ZSV2"/>
<dbReference type="EMBL" id="HBHW01023859">
    <property type="protein sequence ID" value="CAE0050339.1"/>
    <property type="molecule type" value="Transcribed_RNA"/>
</dbReference>
<evidence type="ECO:0000256" key="4">
    <source>
        <dbReference type="ARBA" id="ARBA00023186"/>
    </source>
</evidence>
<dbReference type="Pfam" id="PF00118">
    <property type="entry name" value="Cpn60_TCP1"/>
    <property type="match status" value="1"/>
</dbReference>
<gene>
    <name evidence="6" type="ORF">RMAR00112_LOCUS18338</name>
</gene>
<dbReference type="HAMAP" id="MF_00600">
    <property type="entry name" value="CH60"/>
    <property type="match status" value="1"/>
</dbReference>
<dbReference type="NCBIfam" id="NF009487">
    <property type="entry name" value="PRK12849.1"/>
    <property type="match status" value="1"/>
</dbReference>
<evidence type="ECO:0000256" key="1">
    <source>
        <dbReference type="ARBA" id="ARBA00006607"/>
    </source>
</evidence>
<dbReference type="NCBIfam" id="NF000592">
    <property type="entry name" value="PRK00013.1"/>
    <property type="match status" value="1"/>
</dbReference>
<evidence type="ECO:0000256" key="5">
    <source>
        <dbReference type="RuleBase" id="RU000418"/>
    </source>
</evidence>
<dbReference type="InterPro" id="IPR027413">
    <property type="entry name" value="GROEL-like_equatorial_sf"/>
</dbReference>
<dbReference type="SUPFAM" id="SSF52029">
    <property type="entry name" value="GroEL apical domain-like"/>
    <property type="match status" value="1"/>
</dbReference>
<proteinExistence type="inferred from homology"/>
<evidence type="ECO:0000313" key="6">
    <source>
        <dbReference type="EMBL" id="CAE0050339.1"/>
    </source>
</evidence>
<keyword evidence="3" id="KW-0067">ATP-binding</keyword>
<dbReference type="NCBIfam" id="TIGR02348">
    <property type="entry name" value="GroEL"/>
    <property type="match status" value="1"/>
</dbReference>
<dbReference type="GO" id="GO:0042026">
    <property type="term" value="P:protein refolding"/>
    <property type="evidence" value="ECO:0007669"/>
    <property type="project" value="InterPro"/>
</dbReference>
<dbReference type="NCBIfam" id="NF009489">
    <property type="entry name" value="PRK12851.1"/>
    <property type="match status" value="1"/>
</dbReference>
<dbReference type="Gene3D" id="3.50.7.10">
    <property type="entry name" value="GroEL"/>
    <property type="match status" value="1"/>
</dbReference>
<dbReference type="GO" id="GO:0005524">
    <property type="term" value="F:ATP binding"/>
    <property type="evidence" value="ECO:0007669"/>
    <property type="project" value="UniProtKB-KW"/>
</dbReference>
<dbReference type="InterPro" id="IPR027409">
    <property type="entry name" value="GroEL-like_apical_dom_sf"/>
</dbReference>
<name>A0A7S2ZSV2_9RHOD</name>
<sequence>MIGRTLGKVGLASMRESTRVSFQARAIRGMSSGKDLRFSTEARNLMLRGVDALADAVQVTLGPKGRNVIIEKSYGGPQITKDGVTVAKNIDFRDKHMNLGAELVKSVANSTNDIAGDGTTTATVLTRAIYSEGIKAVAAGMNPMDLKRGIDLACGKVFDHLKSMTSMIDSKEEISSVATISANGDVSIGNLIADSMEKVGREGTITVSDGKTTEDELEIVEGMKFDRGYISPYFVTDAKTQKAEMENCYILLVEKKISSAQQLIPILESISRQGAPLLIVAEDVESEALATLVINKLRGGLKVVAVKAPGFGDNRKANLQDISVMSGATLASDDLDMKLEDMGVEALGQAKKVTVSKDDTIILNGAGKADEIAERCDNIKTAIDASGSEYEKEKLQERLAKLSGGVAVIKVGGNSEVEVKEKKDRFTDALNATRAAVEEGIVPGGGTALLRASKEALEGLEGKNFDQNVGIDIVRKALRVPTLAIAQNAGVEGSVVVEKLLTAQSKDIGYGYDAAADNYTDLIKSGIIDPTKVVRTALERAASVGSLMTTTECMVVQNPEDKKAAPDMGGGAGGMGGMGGMDGMY</sequence>
<dbReference type="SUPFAM" id="SSF54849">
    <property type="entry name" value="GroEL-intermediate domain like"/>
    <property type="match status" value="1"/>
</dbReference>
<protein>
    <submittedName>
        <fullName evidence="6">Uncharacterized protein</fullName>
    </submittedName>
</protein>
<dbReference type="NCBIfam" id="NF009488">
    <property type="entry name" value="PRK12850.1"/>
    <property type="match status" value="1"/>
</dbReference>
<dbReference type="GO" id="GO:0140662">
    <property type="term" value="F:ATP-dependent protein folding chaperone"/>
    <property type="evidence" value="ECO:0007669"/>
    <property type="project" value="InterPro"/>
</dbReference>
<dbReference type="PROSITE" id="PS00296">
    <property type="entry name" value="CHAPERONINS_CPN60"/>
    <property type="match status" value="1"/>
</dbReference>
<keyword evidence="2" id="KW-0547">Nucleotide-binding</keyword>
<evidence type="ECO:0000256" key="3">
    <source>
        <dbReference type="ARBA" id="ARBA00022840"/>
    </source>
</evidence>
<dbReference type="Gene3D" id="1.10.560.10">
    <property type="entry name" value="GroEL-like equatorial domain"/>
    <property type="match status" value="1"/>
</dbReference>
<dbReference type="PRINTS" id="PR00298">
    <property type="entry name" value="CHAPERONIN60"/>
</dbReference>
<organism evidence="6">
    <name type="scientific">Rhodosorus marinus</name>
    <dbReference type="NCBI Taxonomy" id="101924"/>
    <lineage>
        <taxon>Eukaryota</taxon>
        <taxon>Rhodophyta</taxon>
        <taxon>Stylonematophyceae</taxon>
        <taxon>Stylonematales</taxon>
        <taxon>Stylonemataceae</taxon>
        <taxon>Rhodosorus</taxon>
    </lineage>
</organism>
<comment type="similarity">
    <text evidence="1 5">Belongs to the chaperonin (HSP60) family.</text>
</comment>
<dbReference type="InterPro" id="IPR001844">
    <property type="entry name" value="Cpn60/GroEL"/>
</dbReference>
<dbReference type="SUPFAM" id="SSF48592">
    <property type="entry name" value="GroEL equatorial domain-like"/>
    <property type="match status" value="1"/>
</dbReference>
<accession>A0A7S2ZSV2</accession>
<dbReference type="InterPro" id="IPR018370">
    <property type="entry name" value="Chaperonin_Cpn60_CS"/>
</dbReference>
<dbReference type="InterPro" id="IPR002423">
    <property type="entry name" value="Cpn60/GroEL/TCP-1"/>
</dbReference>